<dbReference type="SUPFAM" id="SSF52374">
    <property type="entry name" value="Nucleotidylyl transferase"/>
    <property type="match status" value="1"/>
</dbReference>
<dbReference type="FunFam" id="3.40.50.620:FF:000130">
    <property type="entry name" value="Cysteine--tRNA ligase"/>
    <property type="match status" value="1"/>
</dbReference>
<keyword evidence="4 13" id="KW-0963">Cytoplasm</keyword>
<dbReference type="GO" id="GO:0008270">
    <property type="term" value="F:zinc ion binding"/>
    <property type="evidence" value="ECO:0007669"/>
    <property type="project" value="UniProtKB-UniRule"/>
</dbReference>
<dbReference type="PANTHER" id="PTHR10890:SF3">
    <property type="entry name" value="CYSTEINE--TRNA LIGASE, CYTOPLASMIC"/>
    <property type="match status" value="1"/>
</dbReference>
<dbReference type="InterPro" id="IPR014729">
    <property type="entry name" value="Rossmann-like_a/b/a_fold"/>
</dbReference>
<dbReference type="EMBL" id="DXHU01000020">
    <property type="protein sequence ID" value="HIV99142.1"/>
    <property type="molecule type" value="Genomic_DNA"/>
</dbReference>
<keyword evidence="8 13" id="KW-0862">Zinc</keyword>
<evidence type="ECO:0000313" key="17">
    <source>
        <dbReference type="Proteomes" id="UP000823936"/>
    </source>
</evidence>
<dbReference type="GO" id="GO:0005524">
    <property type="term" value="F:ATP binding"/>
    <property type="evidence" value="ECO:0007669"/>
    <property type="project" value="UniProtKB-UniRule"/>
</dbReference>
<dbReference type="InterPro" id="IPR015803">
    <property type="entry name" value="Cys-tRNA-ligase"/>
</dbReference>
<dbReference type="SUPFAM" id="SSF47323">
    <property type="entry name" value="Anticodon-binding domain of a subclass of class I aminoacyl-tRNA synthetases"/>
    <property type="match status" value="1"/>
</dbReference>
<feature type="domain" description="Cysteinyl-tRNA ligase anticodon binding" evidence="15">
    <location>
        <begin position="422"/>
        <end position="458"/>
    </location>
</feature>
<evidence type="ECO:0000313" key="16">
    <source>
        <dbReference type="EMBL" id="HIV99142.1"/>
    </source>
</evidence>
<dbReference type="GO" id="GO:0005829">
    <property type="term" value="C:cytosol"/>
    <property type="evidence" value="ECO:0007669"/>
    <property type="project" value="TreeGrafter"/>
</dbReference>
<evidence type="ECO:0000256" key="5">
    <source>
        <dbReference type="ARBA" id="ARBA00022598"/>
    </source>
</evidence>
<feature type="binding site" evidence="13">
    <location>
        <position position="249"/>
    </location>
    <ligand>
        <name>Zn(2+)</name>
        <dbReference type="ChEBI" id="CHEBI:29105"/>
    </ligand>
</feature>
<dbReference type="GO" id="GO:0006423">
    <property type="term" value="P:cysteinyl-tRNA aminoacylation"/>
    <property type="evidence" value="ECO:0007669"/>
    <property type="project" value="UniProtKB-UniRule"/>
</dbReference>
<evidence type="ECO:0000256" key="11">
    <source>
        <dbReference type="ARBA" id="ARBA00023146"/>
    </source>
</evidence>
<reference evidence="16" key="1">
    <citation type="journal article" date="2021" name="PeerJ">
        <title>Extensive microbial diversity within the chicken gut microbiome revealed by metagenomics and culture.</title>
        <authorList>
            <person name="Gilroy R."/>
            <person name="Ravi A."/>
            <person name="Getino M."/>
            <person name="Pursley I."/>
            <person name="Horton D.L."/>
            <person name="Alikhan N.F."/>
            <person name="Baker D."/>
            <person name="Gharbi K."/>
            <person name="Hall N."/>
            <person name="Watson M."/>
            <person name="Adriaenssens E.M."/>
            <person name="Foster-Nyarko E."/>
            <person name="Jarju S."/>
            <person name="Secka A."/>
            <person name="Antonio M."/>
            <person name="Oren A."/>
            <person name="Chaudhuri R.R."/>
            <person name="La Ragione R."/>
            <person name="Hildebrand F."/>
            <person name="Pallen M.J."/>
        </authorList>
    </citation>
    <scope>NUCLEOTIDE SEQUENCE</scope>
    <source>
        <strain evidence="16">Gambia11-129</strain>
    </source>
</reference>
<dbReference type="InterPro" id="IPR056411">
    <property type="entry name" value="CysS_C"/>
</dbReference>
<dbReference type="GO" id="GO:0004817">
    <property type="term" value="F:cysteine-tRNA ligase activity"/>
    <property type="evidence" value="ECO:0007669"/>
    <property type="project" value="UniProtKB-UniRule"/>
</dbReference>
<protein>
    <recommendedName>
        <fullName evidence="13">Cysteine--tRNA ligase</fullName>
        <ecNumber evidence="13">6.1.1.16</ecNumber>
    </recommendedName>
    <alternativeName>
        <fullName evidence="13">Cysteinyl-tRNA synthetase</fullName>
        <shortName evidence="13">CysRS</shortName>
    </alternativeName>
</protein>
<dbReference type="HAMAP" id="MF_00041">
    <property type="entry name" value="Cys_tRNA_synth"/>
    <property type="match status" value="1"/>
</dbReference>
<comment type="caution">
    <text evidence="16">The sequence shown here is derived from an EMBL/GenBank/DDBJ whole genome shotgun (WGS) entry which is preliminary data.</text>
</comment>
<comment type="similarity">
    <text evidence="2 13">Belongs to the class-I aminoacyl-tRNA synthetase family.</text>
</comment>
<evidence type="ECO:0000259" key="15">
    <source>
        <dbReference type="Pfam" id="PF23493"/>
    </source>
</evidence>
<feature type="short sequence motif" description="'KMSKS' region" evidence="13">
    <location>
        <begin position="278"/>
        <end position="282"/>
    </location>
</feature>
<dbReference type="InterPro" id="IPR024909">
    <property type="entry name" value="Cys-tRNA/MSH_ligase"/>
</dbReference>
<dbReference type="AlphaFoldDB" id="A0A9D1PV44"/>
<feature type="binding site" evidence="13">
    <location>
        <position position="27"/>
    </location>
    <ligand>
        <name>Zn(2+)</name>
        <dbReference type="ChEBI" id="CHEBI:29105"/>
    </ligand>
</feature>
<comment type="subunit">
    <text evidence="3 13">Monomer.</text>
</comment>
<reference evidence="16" key="2">
    <citation type="submission" date="2021-04" db="EMBL/GenBank/DDBJ databases">
        <authorList>
            <person name="Gilroy R."/>
        </authorList>
    </citation>
    <scope>NUCLEOTIDE SEQUENCE</scope>
    <source>
        <strain evidence="16">Gambia11-129</strain>
    </source>
</reference>
<dbReference type="EC" id="6.1.1.16" evidence="13"/>
<keyword evidence="7 13" id="KW-0547">Nucleotide-binding</keyword>
<evidence type="ECO:0000256" key="4">
    <source>
        <dbReference type="ARBA" id="ARBA00022490"/>
    </source>
</evidence>
<evidence type="ECO:0000256" key="1">
    <source>
        <dbReference type="ARBA" id="ARBA00004496"/>
    </source>
</evidence>
<keyword evidence="10 13" id="KW-0648">Protein biosynthesis</keyword>
<feature type="binding site" evidence="13">
    <location>
        <position position="281"/>
    </location>
    <ligand>
        <name>ATP</name>
        <dbReference type="ChEBI" id="CHEBI:30616"/>
    </ligand>
</feature>
<comment type="catalytic activity">
    <reaction evidence="12 13">
        <text>tRNA(Cys) + L-cysteine + ATP = L-cysteinyl-tRNA(Cys) + AMP + diphosphate</text>
        <dbReference type="Rhea" id="RHEA:17773"/>
        <dbReference type="Rhea" id="RHEA-COMP:9661"/>
        <dbReference type="Rhea" id="RHEA-COMP:9679"/>
        <dbReference type="ChEBI" id="CHEBI:30616"/>
        <dbReference type="ChEBI" id="CHEBI:33019"/>
        <dbReference type="ChEBI" id="CHEBI:35235"/>
        <dbReference type="ChEBI" id="CHEBI:78442"/>
        <dbReference type="ChEBI" id="CHEBI:78517"/>
        <dbReference type="ChEBI" id="CHEBI:456215"/>
        <dbReference type="EC" id="6.1.1.16"/>
    </reaction>
</comment>
<accession>A0A9D1PV44</accession>
<evidence type="ECO:0000256" key="3">
    <source>
        <dbReference type="ARBA" id="ARBA00011245"/>
    </source>
</evidence>
<comment type="cofactor">
    <cofactor evidence="13">
        <name>Zn(2+)</name>
        <dbReference type="ChEBI" id="CHEBI:29105"/>
    </cofactor>
    <text evidence="13">Binds 1 zinc ion per subunit.</text>
</comment>
<dbReference type="NCBIfam" id="TIGR00435">
    <property type="entry name" value="cysS"/>
    <property type="match status" value="1"/>
</dbReference>
<dbReference type="Gene3D" id="3.40.50.620">
    <property type="entry name" value="HUPs"/>
    <property type="match status" value="1"/>
</dbReference>
<feature type="short sequence motif" description="'HIGH' region" evidence="13">
    <location>
        <begin position="29"/>
        <end position="39"/>
    </location>
</feature>
<evidence type="ECO:0000256" key="7">
    <source>
        <dbReference type="ARBA" id="ARBA00022741"/>
    </source>
</evidence>
<name>A0A9D1PV44_9SPIO</name>
<dbReference type="CDD" id="cd00672">
    <property type="entry name" value="CysRS_core"/>
    <property type="match status" value="1"/>
</dbReference>
<evidence type="ECO:0000256" key="2">
    <source>
        <dbReference type="ARBA" id="ARBA00005594"/>
    </source>
</evidence>
<keyword evidence="11 13" id="KW-0030">Aminoacyl-tRNA synthetase</keyword>
<dbReference type="Proteomes" id="UP000823936">
    <property type="component" value="Unassembled WGS sequence"/>
</dbReference>
<sequence length="466" mass="52999">MKIYNTMDRKVEDFVPIKEKCVSMYCCGPTVYNFAHIGNLRTYIFEDILRRTFEKYGYKVRHVMNITDVGHLTGDGDDGEDKMEKASRESGKSVYDIASFYTDAFFLDEKRLNIKRPSVVCKATDHIAQMIEIIKGLEEGGHTYIAGGNVYFSIDTIDDYGKLAKLNLDELKSGARIEVDSNKRNPKDFVLWFTNSKFKDQVMQWDSPWGRGYPGWHIECSAMSMKYLGPHFDIHCGGIDAIPVHHTNEIAQSEAYTGNKPWVNYWMHGEFLLNDKGKMSKSSGEFLTLSLLLEKGYDALDYRYFCLTGHYRSQLKFSFEALDMARSARLALVEKTRELLDSRNDSAVLSSSALEYKSAFDDAMNNDLHTPQALASIWKMLKDPGVADAEKLALIYYADDILALSLKDVKKEAERIGSDEDYALLEERSQAKKMKDYQKADQIRAALLERGFIVKDTPAGSILVKA</sequence>
<dbReference type="Pfam" id="PF23493">
    <property type="entry name" value="CysS_C"/>
    <property type="match status" value="1"/>
</dbReference>
<evidence type="ECO:0000256" key="6">
    <source>
        <dbReference type="ARBA" id="ARBA00022723"/>
    </source>
</evidence>
<evidence type="ECO:0000259" key="14">
    <source>
        <dbReference type="Pfam" id="PF01406"/>
    </source>
</evidence>
<keyword evidence="9 13" id="KW-0067">ATP-binding</keyword>
<feature type="binding site" evidence="13">
    <location>
        <position position="220"/>
    </location>
    <ligand>
        <name>Zn(2+)</name>
        <dbReference type="ChEBI" id="CHEBI:29105"/>
    </ligand>
</feature>
<organism evidence="16 17">
    <name type="scientific">Candidatus Ornithospirochaeta avicola</name>
    <dbReference type="NCBI Taxonomy" id="2840896"/>
    <lineage>
        <taxon>Bacteria</taxon>
        <taxon>Pseudomonadati</taxon>
        <taxon>Spirochaetota</taxon>
        <taxon>Spirochaetia</taxon>
        <taxon>Spirochaetales</taxon>
        <taxon>Spirochaetaceae</taxon>
        <taxon>Spirochaetaceae incertae sedis</taxon>
        <taxon>Candidatus Ornithospirochaeta</taxon>
    </lineage>
</organism>
<comment type="subcellular location">
    <subcellularLocation>
        <location evidence="1 13">Cytoplasm</location>
    </subcellularLocation>
</comment>
<proteinExistence type="inferred from homology"/>
<dbReference type="PRINTS" id="PR00983">
    <property type="entry name" value="TRNASYNTHCYS"/>
</dbReference>
<evidence type="ECO:0000256" key="10">
    <source>
        <dbReference type="ARBA" id="ARBA00022917"/>
    </source>
</evidence>
<dbReference type="InterPro" id="IPR009080">
    <property type="entry name" value="tRNAsynth_Ia_anticodon-bd"/>
</dbReference>
<keyword evidence="6 13" id="KW-0479">Metal-binding</keyword>
<dbReference type="Pfam" id="PF01406">
    <property type="entry name" value="tRNA-synt_1e"/>
    <property type="match status" value="1"/>
</dbReference>
<evidence type="ECO:0000256" key="12">
    <source>
        <dbReference type="ARBA" id="ARBA00047398"/>
    </source>
</evidence>
<evidence type="ECO:0000256" key="9">
    <source>
        <dbReference type="ARBA" id="ARBA00022840"/>
    </source>
</evidence>
<dbReference type="InterPro" id="IPR032678">
    <property type="entry name" value="tRNA-synt_1_cat_dom"/>
</dbReference>
<dbReference type="PANTHER" id="PTHR10890">
    <property type="entry name" value="CYSTEINYL-TRNA SYNTHETASE"/>
    <property type="match status" value="1"/>
</dbReference>
<evidence type="ECO:0000256" key="13">
    <source>
        <dbReference type="HAMAP-Rule" id="MF_00041"/>
    </source>
</evidence>
<dbReference type="Gene3D" id="1.20.120.1910">
    <property type="entry name" value="Cysteine-tRNA ligase, C-terminal anti-codon recognition domain"/>
    <property type="match status" value="1"/>
</dbReference>
<gene>
    <name evidence="13 16" type="primary">cysS</name>
    <name evidence="16" type="ORF">IAB12_05145</name>
</gene>
<feature type="binding site" evidence="13">
    <location>
        <position position="245"/>
    </location>
    <ligand>
        <name>Zn(2+)</name>
        <dbReference type="ChEBI" id="CHEBI:29105"/>
    </ligand>
</feature>
<feature type="domain" description="tRNA synthetases class I catalytic" evidence="14">
    <location>
        <begin position="14"/>
        <end position="326"/>
    </location>
</feature>
<keyword evidence="5 13" id="KW-0436">Ligase</keyword>
<evidence type="ECO:0000256" key="8">
    <source>
        <dbReference type="ARBA" id="ARBA00022833"/>
    </source>
</evidence>